<gene>
    <name evidence="4" type="ORF">EM848_10845</name>
    <name evidence="3" type="ORF">EMO90_08600</name>
</gene>
<name>A0A5J5DTX2_9BIFI</name>
<feature type="domain" description="DUF5648" evidence="2">
    <location>
        <begin position="366"/>
        <end position="473"/>
    </location>
</feature>
<proteinExistence type="predicted"/>
<feature type="chain" id="PRO_5030131993" description="DUF5648 domain-containing protein" evidence="1">
    <location>
        <begin position="28"/>
        <end position="523"/>
    </location>
</feature>
<accession>A0A5J5DTX2</accession>
<dbReference type="InterPro" id="IPR043708">
    <property type="entry name" value="DUF5648"/>
</dbReference>
<keyword evidence="1" id="KW-0732">Signal</keyword>
<dbReference type="EMBL" id="RZOA01000029">
    <property type="protein sequence ID" value="KAA8821448.1"/>
    <property type="molecule type" value="Genomic_DNA"/>
</dbReference>
<dbReference type="OrthoDB" id="3233659at2"/>
<evidence type="ECO:0000313" key="3">
    <source>
        <dbReference type="EMBL" id="KAA8819006.1"/>
    </source>
</evidence>
<evidence type="ECO:0000313" key="4">
    <source>
        <dbReference type="EMBL" id="KAA8821448.1"/>
    </source>
</evidence>
<evidence type="ECO:0000259" key="2">
    <source>
        <dbReference type="Pfam" id="PF18885"/>
    </source>
</evidence>
<dbReference type="RefSeq" id="WP_150354949.1">
    <property type="nucleotide sequence ID" value="NZ_RZNZ01000012.1"/>
</dbReference>
<dbReference type="Proteomes" id="UP000374630">
    <property type="component" value="Unassembled WGS sequence"/>
</dbReference>
<keyword evidence="6" id="KW-1185">Reference proteome</keyword>
<sequence>MKRLGRAIVAFAAVVGMMIGGVGVAQAADPTDGDGAPDGSGQPTLSDIPYSVSDVSVKDIGAHTANVTYNWKIDVPADQIKSVCFIVNVRTVTDITPLNYDGDYSAAGLADWPNCASGTGDSELTQTEYQSIYGSKSHDLSLVDKDGSAYLAAEYTGQNFFRWMRDSWDGTSSSGTISVPVIGLAPETTYKNTFESSVSTGLEWQLSAKLEQLWKDGVKEKTPLDLGEIYAGLRAELTDGSVIVFDRGSAPVPDFTTNAEPAGKAEADLPEDARDNITVDGAGTVTAGKTARIYINDLKESCAGSKSCFWYGYIYSEPTKLTSPDGAPFLTVQKDDAGKAYVDALIPADLTGDHTIALADETGEVQGWTTVSVEEPAPAAKRMAVYRLYNQYMTSGTNHLFTTDKEEYDGLVELGWTGEDIQFYAAASDADGAKPVYRLYNQWDGSHHFTVDAAEKDNLVKIGWTLEPTTWWAPADGDAKVYRLYNQWSGEHLFTTDKGESDKLAGLGWTVEESGFSVYSQGE</sequence>
<dbReference type="AlphaFoldDB" id="A0A5J5DTX2"/>
<protein>
    <recommendedName>
        <fullName evidence="2">DUF5648 domain-containing protein</fullName>
    </recommendedName>
</protein>
<reference evidence="5 6" key="1">
    <citation type="journal article" date="2019" name="Syst. Appl. Microbiol.">
        <title>Characterization of Bifidobacterium species in feaces of the Egyptian fruit bat: Description of B. vespertilionis sp. nov. and B. rousetti sp. nov.</title>
        <authorList>
            <person name="Modesto M."/>
            <person name="Satti M."/>
            <person name="Watanabe K."/>
            <person name="Puglisi E."/>
            <person name="Morelli L."/>
            <person name="Huang C.-H."/>
            <person name="Liou J.-S."/>
            <person name="Miyashita M."/>
            <person name="Tamura T."/>
            <person name="Saito S."/>
            <person name="Mori K."/>
            <person name="Huang L."/>
            <person name="Sciavilla P."/>
            <person name="Sandri C."/>
            <person name="Spiezio C."/>
            <person name="Vitali F."/>
            <person name="Cavalieri D."/>
            <person name="Perpetuini G."/>
            <person name="Tofalo R."/>
            <person name="Bonetti A."/>
            <person name="Arita M."/>
            <person name="Mattarelli P."/>
        </authorList>
    </citation>
    <scope>NUCLEOTIDE SEQUENCE [LARGE SCALE GENOMIC DNA]</scope>
    <source>
        <strain evidence="3 6">RST16</strain>
        <strain evidence="4 5">RST8</strain>
    </source>
</reference>
<comment type="caution">
    <text evidence="4">The sequence shown here is derived from an EMBL/GenBank/DDBJ whole genome shotgun (WGS) entry which is preliminary data.</text>
</comment>
<organism evidence="4 5">
    <name type="scientific">Bifidobacterium vespertilionis</name>
    <dbReference type="NCBI Taxonomy" id="2562524"/>
    <lineage>
        <taxon>Bacteria</taxon>
        <taxon>Bacillati</taxon>
        <taxon>Actinomycetota</taxon>
        <taxon>Actinomycetes</taxon>
        <taxon>Bifidobacteriales</taxon>
        <taxon>Bifidobacteriaceae</taxon>
        <taxon>Bifidobacterium</taxon>
    </lineage>
</organism>
<evidence type="ECO:0000313" key="5">
    <source>
        <dbReference type="Proteomes" id="UP000345527"/>
    </source>
</evidence>
<evidence type="ECO:0000256" key="1">
    <source>
        <dbReference type="SAM" id="SignalP"/>
    </source>
</evidence>
<evidence type="ECO:0000313" key="6">
    <source>
        <dbReference type="Proteomes" id="UP000374630"/>
    </source>
</evidence>
<dbReference type="Pfam" id="PF18885">
    <property type="entry name" value="DUF5648"/>
    <property type="match status" value="1"/>
</dbReference>
<feature type="signal peptide" evidence="1">
    <location>
        <begin position="1"/>
        <end position="27"/>
    </location>
</feature>
<dbReference type="Proteomes" id="UP000345527">
    <property type="component" value="Unassembled WGS sequence"/>
</dbReference>
<dbReference type="EMBL" id="RZNZ01000012">
    <property type="protein sequence ID" value="KAA8819006.1"/>
    <property type="molecule type" value="Genomic_DNA"/>
</dbReference>